<dbReference type="InterPro" id="IPR002669">
    <property type="entry name" value="UreD"/>
</dbReference>
<comment type="subunit">
    <text evidence="2">UreD, UreF and UreG form a complex that acts as a GTP-hydrolysis-dependent molecular chaperone, activating the urease apoprotein by helping to assemble the nickel containing metallocenter of UreC. The UreE protein probably delivers the nickel.</text>
</comment>
<keyword evidence="2" id="KW-0996">Nickel insertion</keyword>
<comment type="subcellular location">
    <subcellularLocation>
        <location evidence="2">Cytoplasm</location>
    </subcellularLocation>
</comment>
<evidence type="ECO:0000313" key="5">
    <source>
        <dbReference type="Proteomes" id="UP001500037"/>
    </source>
</evidence>
<evidence type="ECO:0000313" key="4">
    <source>
        <dbReference type="EMBL" id="GAA1069030.1"/>
    </source>
</evidence>
<comment type="function">
    <text evidence="2">Required for maturation of urease via the functional incorporation of the urease nickel metallocenter.</text>
</comment>
<dbReference type="EMBL" id="BAAALF010000301">
    <property type="protein sequence ID" value="GAA1069030.1"/>
    <property type="molecule type" value="Genomic_DNA"/>
</dbReference>
<gene>
    <name evidence="2" type="primary">ureD</name>
    <name evidence="4" type="ORF">GCM10009665_75620</name>
</gene>
<evidence type="ECO:0000256" key="2">
    <source>
        <dbReference type="HAMAP-Rule" id="MF_01384"/>
    </source>
</evidence>
<feature type="compositionally biased region" description="Low complexity" evidence="3">
    <location>
        <begin position="275"/>
        <end position="285"/>
    </location>
</feature>
<accession>A0ABN1T815</accession>
<dbReference type="Pfam" id="PF01774">
    <property type="entry name" value="UreD"/>
    <property type="match status" value="1"/>
</dbReference>
<dbReference type="HAMAP" id="MF_01384">
    <property type="entry name" value="UreD"/>
    <property type="match status" value="1"/>
</dbReference>
<evidence type="ECO:0000256" key="1">
    <source>
        <dbReference type="ARBA" id="ARBA00023186"/>
    </source>
</evidence>
<feature type="compositionally biased region" description="Gly residues" evidence="3">
    <location>
        <begin position="261"/>
        <end position="274"/>
    </location>
</feature>
<evidence type="ECO:0000256" key="3">
    <source>
        <dbReference type="SAM" id="MobiDB-lite"/>
    </source>
</evidence>
<dbReference type="RefSeq" id="WP_344446811.1">
    <property type="nucleotide sequence ID" value="NZ_BAAALF010000301.1"/>
</dbReference>
<sequence length="296" mass="29404">MAHGLSAPPPWAQAPATARIHAVLDGRGHTALPVLRGAGPLALRRLRGGALAEVATVATMAGPLGGDRLAVRVAVDAGARLRVTGVAATLSLPGEGPAHYGLDLAVAAGGLLEWLPEPVIAAAGIHLVLHTRVELAAGAALLLREEQVLGRQHDWAVHGVPGRLTTRLTVRQGGRLLLDQQSDLGPGAPGWDGAAVLGPHRALGQLLTVGLPAPPAGPGAGDRAVLALPGDDAHLLLALAPDALALRRLLDGGQAVGNGPGNAAGNGLGNGPGNAAGRAPQGAPAPRDRQGTGQGV</sequence>
<keyword evidence="5" id="KW-1185">Reference proteome</keyword>
<organism evidence="4 5">
    <name type="scientific">Kitasatospora nipponensis</name>
    <dbReference type="NCBI Taxonomy" id="258049"/>
    <lineage>
        <taxon>Bacteria</taxon>
        <taxon>Bacillati</taxon>
        <taxon>Actinomycetota</taxon>
        <taxon>Actinomycetes</taxon>
        <taxon>Kitasatosporales</taxon>
        <taxon>Streptomycetaceae</taxon>
        <taxon>Kitasatospora</taxon>
    </lineage>
</organism>
<comment type="caution">
    <text evidence="4">The sequence shown here is derived from an EMBL/GenBank/DDBJ whole genome shotgun (WGS) entry which is preliminary data.</text>
</comment>
<proteinExistence type="inferred from homology"/>
<reference evidence="4 5" key="1">
    <citation type="journal article" date="2019" name="Int. J. Syst. Evol. Microbiol.">
        <title>The Global Catalogue of Microorganisms (GCM) 10K type strain sequencing project: providing services to taxonomists for standard genome sequencing and annotation.</title>
        <authorList>
            <consortium name="The Broad Institute Genomics Platform"/>
            <consortium name="The Broad Institute Genome Sequencing Center for Infectious Disease"/>
            <person name="Wu L."/>
            <person name="Ma J."/>
        </authorList>
    </citation>
    <scope>NUCLEOTIDE SEQUENCE [LARGE SCALE GENOMIC DNA]</scope>
    <source>
        <strain evidence="4 5">JCM 13004</strain>
    </source>
</reference>
<comment type="similarity">
    <text evidence="2">Belongs to the UreD family.</text>
</comment>
<keyword evidence="2" id="KW-0963">Cytoplasm</keyword>
<dbReference type="Proteomes" id="UP001500037">
    <property type="component" value="Unassembled WGS sequence"/>
</dbReference>
<keyword evidence="1 2" id="KW-0143">Chaperone</keyword>
<protein>
    <recommendedName>
        <fullName evidence="2">Urease accessory protein UreD</fullName>
    </recommendedName>
</protein>
<feature type="region of interest" description="Disordered" evidence="3">
    <location>
        <begin position="261"/>
        <end position="296"/>
    </location>
</feature>
<name>A0ABN1T815_9ACTN</name>